<keyword evidence="3" id="KW-1000">Mitochondrion outer membrane</keyword>
<name>A0A9W8DVG7_9FUNG</name>
<dbReference type="PROSITE" id="PS00674">
    <property type="entry name" value="AAA"/>
    <property type="match status" value="1"/>
</dbReference>
<feature type="compositionally biased region" description="Acidic residues" evidence="6">
    <location>
        <begin position="178"/>
        <end position="190"/>
    </location>
</feature>
<evidence type="ECO:0000313" key="8">
    <source>
        <dbReference type="EMBL" id="KAJ1920366.1"/>
    </source>
</evidence>
<feature type="domain" description="AAA+ ATPase" evidence="7">
    <location>
        <begin position="772"/>
        <end position="921"/>
    </location>
</feature>
<feature type="region of interest" description="Disordered" evidence="6">
    <location>
        <begin position="671"/>
        <end position="691"/>
    </location>
</feature>
<feature type="compositionally biased region" description="Basic and acidic residues" evidence="6">
    <location>
        <begin position="29"/>
        <end position="38"/>
    </location>
</feature>
<dbReference type="PANTHER" id="PTHR45644:SF56">
    <property type="entry name" value="AAA ATPASE, PUTATIVE (AFU_ORTHOLOGUE AFUA_2G12920)-RELATED"/>
    <property type="match status" value="1"/>
</dbReference>
<evidence type="ECO:0000256" key="3">
    <source>
        <dbReference type="ARBA" id="ARBA00022787"/>
    </source>
</evidence>
<keyword evidence="9" id="KW-1185">Reference proteome</keyword>
<feature type="region of interest" description="Disordered" evidence="6">
    <location>
        <begin position="167"/>
        <end position="191"/>
    </location>
</feature>
<proteinExistence type="predicted"/>
<evidence type="ECO:0000256" key="4">
    <source>
        <dbReference type="ARBA" id="ARBA00022840"/>
    </source>
</evidence>
<dbReference type="Gene3D" id="1.10.8.60">
    <property type="match status" value="1"/>
</dbReference>
<feature type="compositionally biased region" description="Polar residues" evidence="6">
    <location>
        <begin position="55"/>
        <end position="77"/>
    </location>
</feature>
<dbReference type="EMBL" id="JANBPU010000014">
    <property type="protein sequence ID" value="KAJ1920366.1"/>
    <property type="molecule type" value="Genomic_DNA"/>
</dbReference>
<accession>A0A9W8DVG7</accession>
<dbReference type="InterPro" id="IPR003593">
    <property type="entry name" value="AAA+_ATPase"/>
</dbReference>
<evidence type="ECO:0000259" key="7">
    <source>
        <dbReference type="SMART" id="SM00382"/>
    </source>
</evidence>
<feature type="region of interest" description="Disordered" evidence="6">
    <location>
        <begin position="27"/>
        <end position="79"/>
    </location>
</feature>
<evidence type="ECO:0000256" key="2">
    <source>
        <dbReference type="ARBA" id="ARBA00022741"/>
    </source>
</evidence>
<dbReference type="InterPro" id="IPR003960">
    <property type="entry name" value="ATPase_AAA_CS"/>
</dbReference>
<dbReference type="GO" id="GO:0005741">
    <property type="term" value="C:mitochondrial outer membrane"/>
    <property type="evidence" value="ECO:0007669"/>
    <property type="project" value="UniProtKB-SubCell"/>
</dbReference>
<dbReference type="OrthoDB" id="39734at2759"/>
<evidence type="ECO:0000256" key="5">
    <source>
        <dbReference type="ARBA" id="ARBA00023128"/>
    </source>
</evidence>
<evidence type="ECO:0000256" key="6">
    <source>
        <dbReference type="SAM" id="MobiDB-lite"/>
    </source>
</evidence>
<keyword evidence="2" id="KW-0547">Nucleotide-binding</keyword>
<evidence type="ECO:0000313" key="9">
    <source>
        <dbReference type="Proteomes" id="UP001150538"/>
    </source>
</evidence>
<reference evidence="8" key="1">
    <citation type="submission" date="2022-07" db="EMBL/GenBank/DDBJ databases">
        <title>Phylogenomic reconstructions and comparative analyses of Kickxellomycotina fungi.</title>
        <authorList>
            <person name="Reynolds N.K."/>
            <person name="Stajich J.E."/>
            <person name="Barry K."/>
            <person name="Grigoriev I.V."/>
            <person name="Crous P."/>
            <person name="Smith M.E."/>
        </authorList>
    </citation>
    <scope>NUCLEOTIDE SEQUENCE</scope>
    <source>
        <strain evidence="8">NBRC 100468</strain>
    </source>
</reference>
<gene>
    <name evidence="8" type="ORF">H4219_001341</name>
</gene>
<feature type="region of interest" description="Disordered" evidence="6">
    <location>
        <begin position="1072"/>
        <end position="1094"/>
    </location>
</feature>
<dbReference type="GO" id="GO:0016887">
    <property type="term" value="F:ATP hydrolysis activity"/>
    <property type="evidence" value="ECO:0007669"/>
    <property type="project" value="InterPro"/>
</dbReference>
<dbReference type="SMART" id="SM00382">
    <property type="entry name" value="AAA"/>
    <property type="match status" value="1"/>
</dbReference>
<organism evidence="8 9">
    <name type="scientific">Mycoemilia scoparia</name>
    <dbReference type="NCBI Taxonomy" id="417184"/>
    <lineage>
        <taxon>Eukaryota</taxon>
        <taxon>Fungi</taxon>
        <taxon>Fungi incertae sedis</taxon>
        <taxon>Zoopagomycota</taxon>
        <taxon>Kickxellomycotina</taxon>
        <taxon>Kickxellomycetes</taxon>
        <taxon>Kickxellales</taxon>
        <taxon>Kickxellaceae</taxon>
        <taxon>Mycoemilia</taxon>
    </lineage>
</organism>
<evidence type="ECO:0000256" key="1">
    <source>
        <dbReference type="ARBA" id="ARBA00004572"/>
    </source>
</evidence>
<dbReference type="GO" id="GO:0005524">
    <property type="term" value="F:ATP binding"/>
    <property type="evidence" value="ECO:0007669"/>
    <property type="project" value="UniProtKB-KW"/>
</dbReference>
<dbReference type="Pfam" id="PF00004">
    <property type="entry name" value="AAA"/>
    <property type="match status" value="1"/>
</dbReference>
<feature type="compositionally biased region" description="Basic and acidic residues" evidence="6">
    <location>
        <begin position="168"/>
        <end position="177"/>
    </location>
</feature>
<dbReference type="Gene3D" id="3.40.50.300">
    <property type="entry name" value="P-loop containing nucleotide triphosphate hydrolases"/>
    <property type="match status" value="1"/>
</dbReference>
<dbReference type="InterPro" id="IPR003959">
    <property type="entry name" value="ATPase_AAA_core"/>
</dbReference>
<dbReference type="AlphaFoldDB" id="A0A9W8DVG7"/>
<dbReference type="InterPro" id="IPR027417">
    <property type="entry name" value="P-loop_NTPase"/>
</dbReference>
<sequence length="1094" mass="121212">MESGIDSYIANKNGGLVPPEVIDSWVVSKTDKRARPPPDDIDDIDDIDEPKTDKGTASQGEPTTPNENENSSQQSDDGTIKEFPESIVNEMNTMITSALVQQSHLLVYQDDIWGEASTTRLISQAANKLAAETLALDIPDLAWLTSSIDPLFGELTIISFPYIPPAEMESKNNNSERDEVDDNGENEYEENDARSMYDDMINHMRGKTGSNTQNSLVHTKSYQERHSDVYSSSDKYSPLPSTKLPQEMLDNPLSKTATKSLDDVLGSLLSSPGQNAKVGGEKRPRILVIKHLGDLLNTRIGYTLFSRLVKAAELHNQAIVEYDIKDASPVMLIGLMHPSWFNSNIAPPTIPPFDIPPAAPVSLAEGPQWASGKFSSGSFVDSAIQNISAQVQESIKNSPNPQKGMTIKAHPIFIDATAPKYTSKTSDATCGSPLFLLIKLPALLPAAQRTFVDDSIPNSTPKTLRQVDIREQCLDRNSRILRNIVVLRNVSSVSFEKQQLLNLGSQYSSPLVDEALKINQNAIYYKSNGNKKILPDFIDHRILAAGLASLPDDISRRYFIDEAYMHRLIQHMVGLATQDAIESFRDSNTSINWSNLGSKIVISPSHWKQAWNQIAASSKTLMQSYGESLESGQADGSSETDIDFQFGKLAHDPQPYPVFEDDSVLPDQKTGLENEKKQDLQELKQSSKELEENDDLHGEILPRYLHKTKLDRRNLNKYEKNLLSCIVNPISIPTGFADVSTSPETIVTLQELVVLPLLRPEYFSKGVLKSHSVSGILLFGPPGTGKTMLAKAVARESGCSVLDIKGSDVYNKYVGEGEKAVKAIFSLARKISPCVIFIDEVDALFESRDNEQNSSYKREIINQFMAEWDGLTSIKKNSDTSEVSTSSRSRTMVMAATNRPFDLDDAVLRRMPRRIMVDLPTNAERAQIFRLHLKGETLGEDVSIDDLAEKTKNYSGSDIKNVCISAAMYVVRARIREEMELISPGFKIPEVLSDNAPNPGSYKDANPADTKNLVKLFQKLARIPESSRESISKAPLTICARHFESALKSVPPSASENMKSISELHKWNRKYGSRTDGKKHNTTIGFSVPEVKAK</sequence>
<dbReference type="PANTHER" id="PTHR45644">
    <property type="entry name" value="AAA ATPASE, PUTATIVE (AFU_ORTHOLOGUE AFUA_2G12920)-RELATED-RELATED"/>
    <property type="match status" value="1"/>
</dbReference>
<keyword evidence="5" id="KW-0496">Mitochondrion</keyword>
<feature type="region of interest" description="Disordered" evidence="6">
    <location>
        <begin position="1"/>
        <end position="20"/>
    </location>
</feature>
<dbReference type="InterPro" id="IPR051701">
    <property type="entry name" value="Mito_OM_Translocase_MSP1"/>
</dbReference>
<dbReference type="Pfam" id="PF17862">
    <property type="entry name" value="AAA_lid_3"/>
    <property type="match status" value="1"/>
</dbReference>
<feature type="compositionally biased region" description="Acidic residues" evidence="6">
    <location>
        <begin position="39"/>
        <end position="48"/>
    </location>
</feature>
<keyword evidence="3" id="KW-0472">Membrane</keyword>
<keyword evidence="4" id="KW-0067">ATP-binding</keyword>
<dbReference type="Proteomes" id="UP001150538">
    <property type="component" value="Unassembled WGS sequence"/>
</dbReference>
<comment type="caution">
    <text evidence="8">The sequence shown here is derived from an EMBL/GenBank/DDBJ whole genome shotgun (WGS) entry which is preliminary data.</text>
</comment>
<dbReference type="InterPro" id="IPR041569">
    <property type="entry name" value="AAA_lid_3"/>
</dbReference>
<comment type="subcellular location">
    <subcellularLocation>
        <location evidence="1">Mitochondrion outer membrane</location>
        <topology evidence="1">Single-pass membrane protein</topology>
    </subcellularLocation>
</comment>
<protein>
    <recommendedName>
        <fullName evidence="7">AAA+ ATPase domain-containing protein</fullName>
    </recommendedName>
</protein>
<dbReference type="SUPFAM" id="SSF52540">
    <property type="entry name" value="P-loop containing nucleoside triphosphate hydrolases"/>
    <property type="match status" value="1"/>
</dbReference>